<reference evidence="2" key="1">
    <citation type="submission" date="2017-11" db="EMBL/GenBank/DDBJ databases">
        <authorList>
            <person name="Lima N.C."/>
            <person name="Parody-Merino A.M."/>
            <person name="Battley P.F."/>
            <person name="Fidler A.E."/>
            <person name="Prosdocimi F."/>
        </authorList>
    </citation>
    <scope>NUCLEOTIDE SEQUENCE [LARGE SCALE GENOMIC DNA]</scope>
</reference>
<sequence>MHPRVLSELADVVAKPLSTIFEKSGEVHSDWKEGNIAPICEKDSQHGSTNGKSCLTNLVAFYAGVTASVEKGRATDVIYLDSCRAFYTVPHNSNCHYKLVDEKLNMSSQCEPAAQKANHILGCIKRSVTNRLREVILPLYSALMRHHLVYCVQLWSPQHRKVMDLLEWVQWRPTKMIKELEHIFYEDRLRELGLFSLEKAPERPYSNLPVPEGGLQGS</sequence>
<organism evidence="1 2">
    <name type="scientific">Limosa lapponica baueri</name>
    <dbReference type="NCBI Taxonomy" id="1758121"/>
    <lineage>
        <taxon>Eukaryota</taxon>
        <taxon>Metazoa</taxon>
        <taxon>Chordata</taxon>
        <taxon>Craniata</taxon>
        <taxon>Vertebrata</taxon>
        <taxon>Euteleostomi</taxon>
        <taxon>Archelosauria</taxon>
        <taxon>Archosauria</taxon>
        <taxon>Dinosauria</taxon>
        <taxon>Saurischia</taxon>
        <taxon>Theropoda</taxon>
        <taxon>Coelurosauria</taxon>
        <taxon>Aves</taxon>
        <taxon>Neognathae</taxon>
        <taxon>Neoaves</taxon>
        <taxon>Charadriiformes</taxon>
        <taxon>Scolopacidae</taxon>
        <taxon>Limosa</taxon>
    </lineage>
</organism>
<evidence type="ECO:0000313" key="1">
    <source>
        <dbReference type="EMBL" id="PKU46415.1"/>
    </source>
</evidence>
<dbReference type="OrthoDB" id="411871at2759"/>
<reference evidence="2" key="2">
    <citation type="submission" date="2017-12" db="EMBL/GenBank/DDBJ databases">
        <title>Genome sequence of the Bar-tailed Godwit (Limosa lapponica baueri).</title>
        <authorList>
            <person name="Lima N.C.B."/>
            <person name="Parody-Merino A.M."/>
            <person name="Battley P.F."/>
            <person name="Fidler A.E."/>
            <person name="Prosdocimi F."/>
        </authorList>
    </citation>
    <scope>NUCLEOTIDE SEQUENCE [LARGE SCALE GENOMIC DNA]</scope>
</reference>
<proteinExistence type="predicted"/>
<dbReference type="PANTHER" id="PTHR33332">
    <property type="entry name" value="REVERSE TRANSCRIPTASE DOMAIN-CONTAINING PROTEIN"/>
    <property type="match status" value="1"/>
</dbReference>
<keyword evidence="2" id="KW-1185">Reference proteome</keyword>
<accession>A0A2I0UK42</accession>
<dbReference type="AlphaFoldDB" id="A0A2I0UK42"/>
<protein>
    <submittedName>
        <fullName evidence="1">Uncharacterized protein</fullName>
    </submittedName>
</protein>
<dbReference type="EMBL" id="KZ505711">
    <property type="protein sequence ID" value="PKU46415.1"/>
    <property type="molecule type" value="Genomic_DNA"/>
</dbReference>
<dbReference type="Proteomes" id="UP000233556">
    <property type="component" value="Unassembled WGS sequence"/>
</dbReference>
<name>A0A2I0UK42_LIMLA</name>
<gene>
    <name evidence="1" type="ORF">llap_3264</name>
</gene>
<evidence type="ECO:0000313" key="2">
    <source>
        <dbReference type="Proteomes" id="UP000233556"/>
    </source>
</evidence>